<evidence type="ECO:0000256" key="2">
    <source>
        <dbReference type="ARBA" id="ARBA00007665"/>
    </source>
</evidence>
<reference evidence="8" key="1">
    <citation type="submission" date="2020-12" db="EMBL/GenBank/DDBJ databases">
        <authorList>
            <person name="Iha C."/>
        </authorList>
    </citation>
    <scope>NUCLEOTIDE SEQUENCE</scope>
</reference>
<dbReference type="Pfam" id="PF05773">
    <property type="entry name" value="RWD"/>
    <property type="match status" value="1"/>
</dbReference>
<proteinExistence type="inferred from homology"/>
<dbReference type="Pfam" id="PF01205">
    <property type="entry name" value="Impact_N"/>
    <property type="match status" value="1"/>
</dbReference>
<dbReference type="AlphaFoldDB" id="A0A8S1IUW4"/>
<keyword evidence="3" id="KW-0963">Cytoplasm</keyword>
<name>A0A8S1IUW4_9CHLO</name>
<dbReference type="CDD" id="cd23821">
    <property type="entry name" value="RWD_IMPACT"/>
    <property type="match status" value="1"/>
</dbReference>
<comment type="similarity">
    <text evidence="2">Belongs to the IMPACT family.</text>
</comment>
<evidence type="ECO:0000259" key="7">
    <source>
        <dbReference type="PROSITE" id="PS50908"/>
    </source>
</evidence>
<dbReference type="PANTHER" id="PTHR16301:SF25">
    <property type="entry name" value="PROTEIN IMPACT"/>
    <property type="match status" value="1"/>
</dbReference>
<keyword evidence="5" id="KW-0810">Translation regulation</keyword>
<keyword evidence="4" id="KW-0678">Repressor</keyword>
<evidence type="ECO:0000313" key="8">
    <source>
        <dbReference type="EMBL" id="CAD7697856.1"/>
    </source>
</evidence>
<evidence type="ECO:0000256" key="6">
    <source>
        <dbReference type="ARBA" id="ARBA00023016"/>
    </source>
</evidence>
<dbReference type="GO" id="GO:0005737">
    <property type="term" value="C:cytoplasm"/>
    <property type="evidence" value="ECO:0007669"/>
    <property type="project" value="UniProtKB-SubCell"/>
</dbReference>
<dbReference type="SUPFAM" id="SSF54211">
    <property type="entry name" value="Ribosomal protein S5 domain 2-like"/>
    <property type="match status" value="1"/>
</dbReference>
<dbReference type="SMART" id="SM00591">
    <property type="entry name" value="RWD"/>
    <property type="match status" value="1"/>
</dbReference>
<dbReference type="PROSITE" id="PS00910">
    <property type="entry name" value="UPF0029"/>
    <property type="match status" value="1"/>
</dbReference>
<keyword evidence="9" id="KW-1185">Reference proteome</keyword>
<dbReference type="GO" id="GO:0140469">
    <property type="term" value="P:GCN2-mediated signaling"/>
    <property type="evidence" value="ECO:0007669"/>
    <property type="project" value="TreeGrafter"/>
</dbReference>
<evidence type="ECO:0000256" key="4">
    <source>
        <dbReference type="ARBA" id="ARBA00022491"/>
    </source>
</evidence>
<evidence type="ECO:0000256" key="1">
    <source>
        <dbReference type="ARBA" id="ARBA00004496"/>
    </source>
</evidence>
<dbReference type="InterPro" id="IPR016135">
    <property type="entry name" value="UBQ-conjugating_enzyme/RWD"/>
</dbReference>
<accession>A0A8S1IUW4</accession>
<dbReference type="Gene3D" id="3.30.230.30">
    <property type="entry name" value="Impact, N-terminal domain"/>
    <property type="match status" value="1"/>
</dbReference>
<dbReference type="EMBL" id="CAJHUC010000720">
    <property type="protein sequence ID" value="CAD7697856.1"/>
    <property type="molecule type" value="Genomic_DNA"/>
</dbReference>
<dbReference type="InterPro" id="IPR023582">
    <property type="entry name" value="Impact"/>
</dbReference>
<dbReference type="InterPro" id="IPR020569">
    <property type="entry name" value="UPF0029_Impact_CS"/>
</dbReference>
<dbReference type="InterPro" id="IPR036956">
    <property type="entry name" value="Impact_N_sf"/>
</dbReference>
<dbReference type="InterPro" id="IPR020568">
    <property type="entry name" value="Ribosomal_Su5_D2-typ_SF"/>
</dbReference>
<sequence>MGALDAIYGEDFRRLEDQGRCEIYIPSASASHRLTLEVQMLPTYPMMDPPWISLAASHIPEAVKEWALAELHQQFIPGEVVLYNWVEWLREQSDHWTPCAESNEENCVKTDEAPLKEEPANALEMEHRDSHDAVGNDKNPKYEALRASVVHGHPFTEKKSTFQSHLCPVNSRDQVEAFVGILMDDRKVRDATHNILAYRIHDTQRNTFIQDCDDDGEAAAGARLLHMLQIADVQDVAVVVTRWFGGTLLGPLRFKLINNVARDLLVDHGYIAKSEGGKTGKKKKKK</sequence>
<dbReference type="Proteomes" id="UP000708148">
    <property type="component" value="Unassembled WGS sequence"/>
</dbReference>
<evidence type="ECO:0000256" key="5">
    <source>
        <dbReference type="ARBA" id="ARBA00022845"/>
    </source>
</evidence>
<dbReference type="SUPFAM" id="SSF54495">
    <property type="entry name" value="UBC-like"/>
    <property type="match status" value="1"/>
</dbReference>
<organism evidence="8 9">
    <name type="scientific">Ostreobium quekettii</name>
    <dbReference type="NCBI Taxonomy" id="121088"/>
    <lineage>
        <taxon>Eukaryota</taxon>
        <taxon>Viridiplantae</taxon>
        <taxon>Chlorophyta</taxon>
        <taxon>core chlorophytes</taxon>
        <taxon>Ulvophyceae</taxon>
        <taxon>TCBD clade</taxon>
        <taxon>Bryopsidales</taxon>
        <taxon>Ostreobineae</taxon>
        <taxon>Ostreobiaceae</taxon>
        <taxon>Ostreobium</taxon>
    </lineage>
</organism>
<feature type="domain" description="RWD" evidence="7">
    <location>
        <begin position="1"/>
        <end position="96"/>
    </location>
</feature>
<evidence type="ECO:0000256" key="3">
    <source>
        <dbReference type="ARBA" id="ARBA00022490"/>
    </source>
</evidence>
<dbReference type="PANTHER" id="PTHR16301">
    <property type="entry name" value="IMPACT-RELATED"/>
    <property type="match status" value="1"/>
</dbReference>
<dbReference type="PROSITE" id="PS50908">
    <property type="entry name" value="RWD"/>
    <property type="match status" value="1"/>
</dbReference>
<dbReference type="InterPro" id="IPR006575">
    <property type="entry name" value="RWD_dom"/>
</dbReference>
<dbReference type="OrthoDB" id="69641at2759"/>
<evidence type="ECO:0000313" key="9">
    <source>
        <dbReference type="Proteomes" id="UP000708148"/>
    </source>
</evidence>
<protein>
    <recommendedName>
        <fullName evidence="7">RWD domain-containing protein</fullName>
    </recommendedName>
</protein>
<dbReference type="Gene3D" id="3.10.110.10">
    <property type="entry name" value="Ubiquitin Conjugating Enzyme"/>
    <property type="match status" value="1"/>
</dbReference>
<dbReference type="InterPro" id="IPR001498">
    <property type="entry name" value="Impact_N"/>
</dbReference>
<gene>
    <name evidence="8" type="ORF">OSTQU699_LOCUS3217</name>
</gene>
<comment type="caution">
    <text evidence="8">The sequence shown here is derived from an EMBL/GenBank/DDBJ whole genome shotgun (WGS) entry which is preliminary data.</text>
</comment>
<keyword evidence="6" id="KW-0346">Stress response</keyword>
<dbReference type="GO" id="GO:0006446">
    <property type="term" value="P:regulation of translational initiation"/>
    <property type="evidence" value="ECO:0007669"/>
    <property type="project" value="TreeGrafter"/>
</dbReference>
<comment type="subcellular location">
    <subcellularLocation>
        <location evidence="1">Cytoplasm</location>
    </subcellularLocation>
</comment>